<dbReference type="KEGG" id="cbau:H1R16_10745"/>
<reference evidence="4" key="2">
    <citation type="submission" date="2020-07" db="EMBL/GenBank/DDBJ databases">
        <title>Chryseobacterium sp.cx-624.</title>
        <authorList>
            <person name="Yang C."/>
        </authorList>
    </citation>
    <scope>NUCLEOTIDE SEQUENCE [LARGE SCALE GENOMIC DNA]</scope>
    <source>
        <strain evidence="4">cx-624</strain>
    </source>
</reference>
<gene>
    <name evidence="3" type="ORF">H1R16_10745</name>
    <name evidence="2" type="ORF">H2507_04720</name>
</gene>
<dbReference type="Proteomes" id="UP000539710">
    <property type="component" value="Unassembled WGS sequence"/>
</dbReference>
<feature type="transmembrane region" description="Helical" evidence="1">
    <location>
        <begin position="203"/>
        <end position="222"/>
    </location>
</feature>
<sequence length="232" mass="26996">MKYNITQTSQFLYTVTFLITLLSGIFTLVLLVPKGVSFLIFLALFAPIFILAFYLPRFTSTAEIEIIMDEKGMERKWIKQFLFQTREDDYIHWMDIESYIFQPNSQFDKFKLNLKNGSNFAFFHNNESSNTDDFNHFLRDFITKVEEINTKPGDKKQPIRIGKTFYETTLGLVIAIFFVIIIIAVPTVLIVVPGKDKASSSTILGIISSSAPIIFFIFQVYTHRRKRRQIKK</sequence>
<feature type="transmembrane region" description="Helical" evidence="1">
    <location>
        <begin position="12"/>
        <end position="32"/>
    </location>
</feature>
<reference evidence="3" key="1">
    <citation type="submission" date="2020-07" db="EMBL/GenBank/DDBJ databases">
        <title>Chryseobacterium sp. CX-624.</title>
        <authorList>
            <person name="Yang C."/>
        </authorList>
    </citation>
    <scope>NUCLEOTIDE SEQUENCE</scope>
    <source>
        <strain evidence="3">CX-624</strain>
    </source>
</reference>
<keyword evidence="1" id="KW-0812">Transmembrane</keyword>
<feature type="transmembrane region" description="Helical" evidence="1">
    <location>
        <begin position="165"/>
        <end position="191"/>
    </location>
</feature>
<evidence type="ECO:0000313" key="3">
    <source>
        <dbReference type="EMBL" id="QMS98164.1"/>
    </source>
</evidence>
<dbReference type="EMBL" id="CP059472">
    <property type="protein sequence ID" value="QMS98164.1"/>
    <property type="molecule type" value="Genomic_DNA"/>
</dbReference>
<evidence type="ECO:0008006" key="6">
    <source>
        <dbReference type="Google" id="ProtNLM"/>
    </source>
</evidence>
<feature type="transmembrane region" description="Helical" evidence="1">
    <location>
        <begin position="38"/>
        <end position="55"/>
    </location>
</feature>
<reference evidence="2" key="4">
    <citation type="submission" date="2020-07" db="EMBL/GenBank/DDBJ databases">
        <authorList>
            <person name="Yang C."/>
        </authorList>
    </citation>
    <scope>NUCLEOTIDE SEQUENCE</scope>
    <source>
        <strain evidence="2">Cx-624</strain>
    </source>
</reference>
<proteinExistence type="predicted"/>
<accession>A0A7D7LM69</accession>
<evidence type="ECO:0000313" key="5">
    <source>
        <dbReference type="Proteomes" id="UP000539710"/>
    </source>
</evidence>
<reference evidence="5" key="3">
    <citation type="submission" date="2020-07" db="EMBL/GenBank/DDBJ databases">
        <title>Flavobacterium sp. xlx-214.</title>
        <authorList>
            <person name="Yang C."/>
        </authorList>
    </citation>
    <scope>NUCLEOTIDE SEQUENCE [LARGE SCALE GENOMIC DNA]</scope>
    <source>
        <strain evidence="5">CX-624</strain>
    </source>
</reference>
<protein>
    <recommendedName>
        <fullName evidence="6">YcxB family protein</fullName>
    </recommendedName>
</protein>
<keyword evidence="1" id="KW-0472">Membrane</keyword>
<evidence type="ECO:0000256" key="1">
    <source>
        <dbReference type="SAM" id="Phobius"/>
    </source>
</evidence>
<evidence type="ECO:0000313" key="4">
    <source>
        <dbReference type="Proteomes" id="UP000515349"/>
    </source>
</evidence>
<dbReference type="RefSeq" id="WP_181886550.1">
    <property type="nucleotide sequence ID" value="NZ_CP059472.1"/>
</dbReference>
<dbReference type="AlphaFoldDB" id="A0A7D7LM69"/>
<dbReference type="Proteomes" id="UP000515349">
    <property type="component" value="Chromosome"/>
</dbReference>
<keyword evidence="1" id="KW-1133">Transmembrane helix</keyword>
<dbReference type="EMBL" id="JACEUX010000001">
    <property type="protein sequence ID" value="MBA5246470.1"/>
    <property type="molecule type" value="Genomic_DNA"/>
</dbReference>
<organism evidence="3 4">
    <name type="scientific">Marnyiella aurantia</name>
    <dbReference type="NCBI Taxonomy" id="2758037"/>
    <lineage>
        <taxon>Bacteria</taxon>
        <taxon>Pseudomonadati</taxon>
        <taxon>Bacteroidota</taxon>
        <taxon>Flavobacteriia</taxon>
        <taxon>Flavobacteriales</taxon>
        <taxon>Weeksellaceae</taxon>
        <taxon>Marnyiella</taxon>
    </lineage>
</organism>
<evidence type="ECO:0000313" key="2">
    <source>
        <dbReference type="EMBL" id="MBA5246470.1"/>
    </source>
</evidence>
<name>A0A7D7LM69_9FLAO</name>
<keyword evidence="5" id="KW-1185">Reference proteome</keyword>